<keyword evidence="3" id="KW-1185">Reference proteome</keyword>
<comment type="caution">
    <text evidence="2">The sequence shown here is derived from an EMBL/GenBank/DDBJ whole genome shotgun (WGS) entry which is preliminary data.</text>
</comment>
<protein>
    <recommendedName>
        <fullName evidence="4">DUF456 family protein</fullName>
    </recommendedName>
</protein>
<accession>A0A318L6S7</accession>
<evidence type="ECO:0000313" key="3">
    <source>
        <dbReference type="Proteomes" id="UP000247555"/>
    </source>
</evidence>
<keyword evidence="1" id="KW-0812">Transmembrane</keyword>
<dbReference type="PANTHER" id="PTHR39165:SF1">
    <property type="entry name" value="DUF456 DOMAIN-CONTAINING PROTEIN"/>
    <property type="match status" value="1"/>
</dbReference>
<keyword evidence="1" id="KW-1133">Transmembrane helix</keyword>
<feature type="transmembrane region" description="Helical" evidence="1">
    <location>
        <begin position="7"/>
        <end position="34"/>
    </location>
</feature>
<proteinExistence type="predicted"/>
<dbReference type="InterPro" id="IPR007403">
    <property type="entry name" value="DUF456"/>
</dbReference>
<feature type="transmembrane region" description="Helical" evidence="1">
    <location>
        <begin position="54"/>
        <end position="74"/>
    </location>
</feature>
<name>A0A318L6S7_9NEIS</name>
<dbReference type="Pfam" id="PF04306">
    <property type="entry name" value="DUF456"/>
    <property type="match status" value="1"/>
</dbReference>
<gene>
    <name evidence="2" type="ORF">DFR34_10218</name>
</gene>
<organism evidence="2 3">
    <name type="scientific">Rivihabitans pingtungensis</name>
    <dbReference type="NCBI Taxonomy" id="1054498"/>
    <lineage>
        <taxon>Bacteria</taxon>
        <taxon>Pseudomonadati</taxon>
        <taxon>Pseudomonadota</taxon>
        <taxon>Betaproteobacteria</taxon>
        <taxon>Neisseriales</taxon>
        <taxon>Aquaspirillaceae</taxon>
        <taxon>Rivihabitans</taxon>
    </lineage>
</organism>
<dbReference type="PANTHER" id="PTHR39165">
    <property type="entry name" value="IG HYPOTHETICAL 17883"/>
    <property type="match status" value="1"/>
</dbReference>
<evidence type="ECO:0008006" key="4">
    <source>
        <dbReference type="Google" id="ProtNLM"/>
    </source>
</evidence>
<evidence type="ECO:0000313" key="2">
    <source>
        <dbReference type="EMBL" id="PXX81183.1"/>
    </source>
</evidence>
<dbReference type="AlphaFoldDB" id="A0A318L6S7"/>
<keyword evidence="1" id="KW-0472">Membrane</keyword>
<dbReference type="Proteomes" id="UP000247555">
    <property type="component" value="Unassembled WGS sequence"/>
</dbReference>
<feature type="transmembrane region" description="Helical" evidence="1">
    <location>
        <begin position="134"/>
        <end position="160"/>
    </location>
</feature>
<reference evidence="2 3" key="1">
    <citation type="submission" date="2018-05" db="EMBL/GenBank/DDBJ databases">
        <title>Genomic Encyclopedia of Type Strains, Phase IV (KMG-IV): sequencing the most valuable type-strain genomes for metagenomic binning, comparative biology and taxonomic classification.</title>
        <authorList>
            <person name="Goeker M."/>
        </authorList>
    </citation>
    <scope>NUCLEOTIDE SEQUENCE [LARGE SCALE GENOMIC DNA]</scope>
    <source>
        <strain evidence="2 3">DSM 29661</strain>
    </source>
</reference>
<evidence type="ECO:0000256" key="1">
    <source>
        <dbReference type="SAM" id="Phobius"/>
    </source>
</evidence>
<feature type="transmembrane region" description="Helical" evidence="1">
    <location>
        <begin position="86"/>
        <end position="114"/>
    </location>
</feature>
<sequence length="161" mass="16648">MDTTIAWFFLAAILVLIGLAGTILPALPGLPLLFAGLWLAAWADGYQHMSGTTLGWLAGLAALGMAMDALAGWLGARAYGASKQALWGSLIGGVVGLWFGLPGLLLGPLLGAVAGEWLARRDAWRAGQVGMATLVGLALGMLAKIGCALAMLLGFAWAWWT</sequence>
<dbReference type="OrthoDB" id="9134540at2"/>
<dbReference type="EMBL" id="QJKI01000002">
    <property type="protein sequence ID" value="PXX81183.1"/>
    <property type="molecule type" value="Genomic_DNA"/>
</dbReference>